<feature type="domain" description="Tyrosine specific protein phosphatases" evidence="1">
    <location>
        <begin position="122"/>
        <end position="168"/>
    </location>
</feature>
<dbReference type="AlphaFoldDB" id="A0AA46X3I6"/>
<keyword evidence="2" id="KW-0614">Plasmid</keyword>
<reference evidence="2 3" key="1">
    <citation type="journal article" date="2021" name="Front. Microbiol.">
        <title>Bacterial Transformation of Aromatic Monomers in Softwood Black Liquor.</title>
        <authorList>
            <person name="Navas L.E."/>
            <person name="Dexter G."/>
            <person name="Liu J."/>
            <person name="Levy-Booth D."/>
            <person name="Cho M."/>
            <person name="Jang S.K."/>
            <person name="Mansfield S.D."/>
            <person name="Renneckar S."/>
            <person name="Mohn W.W."/>
            <person name="Eltis L.D."/>
        </authorList>
    </citation>
    <scope>NUCLEOTIDE SEQUENCE [LARGE SCALE GENOMIC DNA]</scope>
    <source>
        <strain evidence="2 3">GD02</strain>
    </source>
</reference>
<sequence length="247" mass="26345">MTAQKEADVIESGTPAGTLTALANLRDVGGLPMEDGGTTRSGVLYRSDAPFTGDAAPAHIPSWPPRVVVDLRSHREVQRSRCEWPGRTTVHHHPLHDGAAPGVIPPGDLPELYDLILDSGAARIAALVPLVAQADGPVLIHCAVGKDRTGVAVAALLLAAGVRPDAVIADYLATASNMPALRQRWASVRTAHTTRPILDNHWFETPEPAIVAVVERITTAPGGPVGWLRGHGAHDTDLHTWRERIRL</sequence>
<dbReference type="InterPro" id="IPR000387">
    <property type="entry name" value="Tyr_Pase_dom"/>
</dbReference>
<name>A0AA46X3I6_RHORH</name>
<dbReference type="EMBL" id="CP083975">
    <property type="protein sequence ID" value="UZF47851.1"/>
    <property type="molecule type" value="Genomic_DNA"/>
</dbReference>
<dbReference type="SUPFAM" id="SSF52799">
    <property type="entry name" value="(Phosphotyrosine protein) phosphatases II"/>
    <property type="match status" value="1"/>
</dbReference>
<gene>
    <name evidence="2" type="ORF">KUM34_025855</name>
</gene>
<organism evidence="2 3">
    <name type="scientific">Rhodococcus rhodochrous</name>
    <dbReference type="NCBI Taxonomy" id="1829"/>
    <lineage>
        <taxon>Bacteria</taxon>
        <taxon>Bacillati</taxon>
        <taxon>Actinomycetota</taxon>
        <taxon>Actinomycetes</taxon>
        <taxon>Mycobacteriales</taxon>
        <taxon>Nocardiaceae</taxon>
        <taxon>Rhodococcus</taxon>
    </lineage>
</organism>
<evidence type="ECO:0000313" key="3">
    <source>
        <dbReference type="Proteomes" id="UP001162740"/>
    </source>
</evidence>
<dbReference type="PROSITE" id="PS00383">
    <property type="entry name" value="TYR_PHOSPHATASE_1"/>
    <property type="match status" value="1"/>
</dbReference>
<accession>A0AA46X3I6</accession>
<proteinExistence type="predicted"/>
<geneLocation type="plasmid" evidence="2 3">
    <name>pGD02.2.1</name>
</geneLocation>
<dbReference type="Pfam" id="PF13350">
    <property type="entry name" value="Y_phosphatase3"/>
    <property type="match status" value="1"/>
</dbReference>
<protein>
    <submittedName>
        <fullName evidence="2">Tyrosine-protein phosphatase</fullName>
    </submittedName>
</protein>
<dbReference type="PROSITE" id="PS50056">
    <property type="entry name" value="TYR_PHOSPHATASE_2"/>
    <property type="match status" value="1"/>
</dbReference>
<dbReference type="InterPro" id="IPR026893">
    <property type="entry name" value="Tyr/Ser_Pase_IphP-type"/>
</dbReference>
<evidence type="ECO:0000313" key="2">
    <source>
        <dbReference type="EMBL" id="UZF47851.1"/>
    </source>
</evidence>
<dbReference type="InterPro" id="IPR029021">
    <property type="entry name" value="Prot-tyrosine_phosphatase-like"/>
</dbReference>
<evidence type="ECO:0000259" key="1">
    <source>
        <dbReference type="PROSITE" id="PS50056"/>
    </source>
</evidence>
<dbReference type="RefSeq" id="WP_085470597.1">
    <property type="nucleotide sequence ID" value="NZ_CP083975.1"/>
</dbReference>
<dbReference type="Gene3D" id="3.90.190.10">
    <property type="entry name" value="Protein tyrosine phosphatase superfamily"/>
    <property type="match status" value="1"/>
</dbReference>
<dbReference type="Proteomes" id="UP001162740">
    <property type="component" value="Plasmid pGD02.2.1"/>
</dbReference>
<dbReference type="InterPro" id="IPR016130">
    <property type="entry name" value="Tyr_Pase_AS"/>
</dbReference>
<dbReference type="GO" id="GO:0004721">
    <property type="term" value="F:phosphoprotein phosphatase activity"/>
    <property type="evidence" value="ECO:0007669"/>
    <property type="project" value="InterPro"/>
</dbReference>